<dbReference type="Proteomes" id="UP001218218">
    <property type="component" value="Unassembled WGS sequence"/>
</dbReference>
<evidence type="ECO:0000313" key="2">
    <source>
        <dbReference type="EMBL" id="KAJ7357987.1"/>
    </source>
</evidence>
<name>A0AAD7EZU7_9AGAR</name>
<accession>A0AAD7EZU7</accession>
<comment type="caution">
    <text evidence="2">The sequence shown here is derived from an EMBL/GenBank/DDBJ whole genome shotgun (WGS) entry which is preliminary data.</text>
</comment>
<evidence type="ECO:0008006" key="4">
    <source>
        <dbReference type="Google" id="ProtNLM"/>
    </source>
</evidence>
<dbReference type="SUPFAM" id="SSF52047">
    <property type="entry name" value="RNI-like"/>
    <property type="match status" value="1"/>
</dbReference>
<organism evidence="2 3">
    <name type="scientific">Mycena albidolilacea</name>
    <dbReference type="NCBI Taxonomy" id="1033008"/>
    <lineage>
        <taxon>Eukaryota</taxon>
        <taxon>Fungi</taxon>
        <taxon>Dikarya</taxon>
        <taxon>Basidiomycota</taxon>
        <taxon>Agaricomycotina</taxon>
        <taxon>Agaricomycetes</taxon>
        <taxon>Agaricomycetidae</taxon>
        <taxon>Agaricales</taxon>
        <taxon>Marasmiineae</taxon>
        <taxon>Mycenaceae</taxon>
        <taxon>Mycena</taxon>
    </lineage>
</organism>
<keyword evidence="3" id="KW-1185">Reference proteome</keyword>
<sequence>MHSEASGPRNTRDASSTREGSGDLIYPVESRIPVDILELVFEAGVRIAQLELHTPRKPIEIAVSHVNKRWRQAAVNLAVLWSFIQATSYEPVAKLETYLERSKNHALSVRLFAYKAYWSPSILVEIRPHLHRIRQFHLITDFFYSVPVVSSHFQPFDMPKLECLLYTPLDFAEFNGPPAGAPLLPFTRAVPLLTSIRLNGPMLGLMQPPFSGISQLCLTEERFPIPFLSICEILKSCTALVKFSFSGHPQRPHRRLATMNDIVPFTLPELRYLMLSHGGNSDVILSATTAPKLCSLRLTNFDEGDLAYFLQIPQSSKFPVLESLSFFDNTFSTDLYHDIARVFPAVRSFSCLNSSYTDGVLEFLVPQPNAGSGTHMPWPHLGAFSFSQAQFHEKHQAMLCTLVSARIALGSPILSLFLGYTNRLLLDAERLEWLRERLRVDESREMPQDEEMGLLAEFSAEYRRPAAGW</sequence>
<dbReference type="InterPro" id="IPR032675">
    <property type="entry name" value="LRR_dom_sf"/>
</dbReference>
<evidence type="ECO:0000313" key="3">
    <source>
        <dbReference type="Proteomes" id="UP001218218"/>
    </source>
</evidence>
<dbReference type="EMBL" id="JARIHO010000007">
    <property type="protein sequence ID" value="KAJ7357987.1"/>
    <property type="molecule type" value="Genomic_DNA"/>
</dbReference>
<dbReference type="Gene3D" id="3.80.10.10">
    <property type="entry name" value="Ribonuclease Inhibitor"/>
    <property type="match status" value="1"/>
</dbReference>
<gene>
    <name evidence="2" type="ORF">DFH08DRAFT_847639</name>
</gene>
<proteinExistence type="predicted"/>
<dbReference type="AlphaFoldDB" id="A0AAD7EZU7"/>
<evidence type="ECO:0000256" key="1">
    <source>
        <dbReference type="SAM" id="MobiDB-lite"/>
    </source>
</evidence>
<protein>
    <recommendedName>
        <fullName evidence="4">F-box domain-containing protein</fullName>
    </recommendedName>
</protein>
<feature type="region of interest" description="Disordered" evidence="1">
    <location>
        <begin position="1"/>
        <end position="22"/>
    </location>
</feature>
<reference evidence="2" key="1">
    <citation type="submission" date="2023-03" db="EMBL/GenBank/DDBJ databases">
        <title>Massive genome expansion in bonnet fungi (Mycena s.s.) driven by repeated elements and novel gene families across ecological guilds.</title>
        <authorList>
            <consortium name="Lawrence Berkeley National Laboratory"/>
            <person name="Harder C.B."/>
            <person name="Miyauchi S."/>
            <person name="Viragh M."/>
            <person name="Kuo A."/>
            <person name="Thoen E."/>
            <person name="Andreopoulos B."/>
            <person name="Lu D."/>
            <person name="Skrede I."/>
            <person name="Drula E."/>
            <person name="Henrissat B."/>
            <person name="Morin E."/>
            <person name="Kohler A."/>
            <person name="Barry K."/>
            <person name="LaButti K."/>
            <person name="Morin E."/>
            <person name="Salamov A."/>
            <person name="Lipzen A."/>
            <person name="Mereny Z."/>
            <person name="Hegedus B."/>
            <person name="Baldrian P."/>
            <person name="Stursova M."/>
            <person name="Weitz H."/>
            <person name="Taylor A."/>
            <person name="Grigoriev I.V."/>
            <person name="Nagy L.G."/>
            <person name="Martin F."/>
            <person name="Kauserud H."/>
        </authorList>
    </citation>
    <scope>NUCLEOTIDE SEQUENCE</scope>
    <source>
        <strain evidence="2">CBHHK002</strain>
    </source>
</reference>